<dbReference type="GO" id="GO:0009239">
    <property type="term" value="P:enterobactin biosynthetic process"/>
    <property type="evidence" value="ECO:0007669"/>
    <property type="project" value="TreeGrafter"/>
</dbReference>
<feature type="region of interest" description="Disordered" evidence="1">
    <location>
        <begin position="520"/>
        <end position="554"/>
    </location>
</feature>
<dbReference type="Gene3D" id="2.30.38.10">
    <property type="entry name" value="Luciferase, Domain 3"/>
    <property type="match status" value="1"/>
</dbReference>
<dbReference type="Pfam" id="PF00501">
    <property type="entry name" value="AMP-binding"/>
    <property type="match status" value="1"/>
</dbReference>
<dbReference type="PANTHER" id="PTHR45527:SF1">
    <property type="entry name" value="FATTY ACID SYNTHASE"/>
    <property type="match status" value="1"/>
</dbReference>
<dbReference type="GO" id="GO:0031177">
    <property type="term" value="F:phosphopantetheine binding"/>
    <property type="evidence" value="ECO:0007669"/>
    <property type="project" value="TreeGrafter"/>
</dbReference>
<dbReference type="Pfam" id="PF13193">
    <property type="entry name" value="AMP-binding_C"/>
    <property type="match status" value="1"/>
</dbReference>
<dbReference type="Proteomes" id="UP000070620">
    <property type="component" value="Unassembled WGS sequence"/>
</dbReference>
<dbReference type="InterPro" id="IPR025110">
    <property type="entry name" value="AMP-bd_C"/>
</dbReference>
<accession>A0A136PTU4</accession>
<dbReference type="Gene3D" id="3.40.50.980">
    <property type="match status" value="2"/>
</dbReference>
<dbReference type="InterPro" id="IPR000873">
    <property type="entry name" value="AMP-dep_synth/lig_dom"/>
</dbReference>
<sequence length="554" mass="58729">MTGSVSGGLATRVLARSRRHPDALAVVDGDRQLDYAALADCAAAVALGLWRLGVRRGQAVAVCLPRSWQLVGTMLGILRVGGVVVPLDAQNPAERSHHILTDAGCTMVVHDGTVPAGLPHRVTCAAADDLLATETGPTPDSTPADCSFLFYTSGTAGRPQGVQVRDGGILRLAEPGYLEFGAGRRFACLADPAVDALSFEVWVPLLTGGCCVIVADPVARTPRLLRAALLRERIDTVLVTTVLFAAVVAEEPACFAATDQVLVGGEQLDVSLVRRWYRDNPDSTTRLHHVYGRTECTTLALSHPIDREVTGEVVPIGLALPGTEALAVAGDRPAVPGEQAELYLGGEGVAAGYRNLPEETACRFVRLAWRAGRRYYRTGDLVRLDEDGTMVVVGRVDRQVTVCGCRVEPGEVERQILTHPGVLLAHVCARRDPVAGGTELLAYVVLRHEVPYGDYDRHLAHTLPPALRPRRTYRVDALPVTDDGTVDEAALLAAVGPPSRGEGDGVVVTAWRRLGEEHRPGLVGAVPGPDRDAAVGPPHGGEAPTAINQDGGTP</sequence>
<evidence type="ECO:0000259" key="2">
    <source>
        <dbReference type="Pfam" id="PF00501"/>
    </source>
</evidence>
<dbReference type="GO" id="GO:0009366">
    <property type="term" value="C:enterobactin synthetase complex"/>
    <property type="evidence" value="ECO:0007669"/>
    <property type="project" value="TreeGrafter"/>
</dbReference>
<dbReference type="GO" id="GO:0047527">
    <property type="term" value="F:2,3-dihydroxybenzoate-serine ligase activity"/>
    <property type="evidence" value="ECO:0007669"/>
    <property type="project" value="TreeGrafter"/>
</dbReference>
<evidence type="ECO:0000256" key="1">
    <source>
        <dbReference type="SAM" id="MobiDB-lite"/>
    </source>
</evidence>
<dbReference type="Gene3D" id="3.30.300.30">
    <property type="match status" value="1"/>
</dbReference>
<evidence type="ECO:0000259" key="3">
    <source>
        <dbReference type="Pfam" id="PF13193"/>
    </source>
</evidence>
<evidence type="ECO:0000313" key="5">
    <source>
        <dbReference type="Proteomes" id="UP000070620"/>
    </source>
</evidence>
<evidence type="ECO:0008006" key="6">
    <source>
        <dbReference type="Google" id="ProtNLM"/>
    </source>
</evidence>
<gene>
    <name evidence="4" type="ORF">AWW66_11345</name>
</gene>
<dbReference type="AlphaFoldDB" id="A0A136PTU4"/>
<proteinExistence type="predicted"/>
<feature type="domain" description="AMP-dependent synthetase/ligase" evidence="2">
    <location>
        <begin position="16"/>
        <end position="353"/>
    </location>
</feature>
<dbReference type="InterPro" id="IPR045851">
    <property type="entry name" value="AMP-bd_C_sf"/>
</dbReference>
<dbReference type="GO" id="GO:0043041">
    <property type="term" value="P:amino acid activation for nonribosomal peptide biosynthetic process"/>
    <property type="evidence" value="ECO:0007669"/>
    <property type="project" value="TreeGrafter"/>
</dbReference>
<reference evidence="4 5" key="1">
    <citation type="submission" date="2016-01" db="EMBL/GenBank/DDBJ databases">
        <title>Whole genome sequence and analysis of Micromonospora rosaria DSM 803, which can produce antibacterial substance rosamicin.</title>
        <authorList>
            <person name="Yang H."/>
            <person name="He X."/>
            <person name="Zhu D."/>
        </authorList>
    </citation>
    <scope>NUCLEOTIDE SEQUENCE [LARGE SCALE GENOMIC DNA]</scope>
    <source>
        <strain evidence="4 5">DSM 803</strain>
    </source>
</reference>
<dbReference type="PANTHER" id="PTHR45527">
    <property type="entry name" value="NONRIBOSOMAL PEPTIDE SYNTHETASE"/>
    <property type="match status" value="1"/>
</dbReference>
<dbReference type="GO" id="GO:0005829">
    <property type="term" value="C:cytosol"/>
    <property type="evidence" value="ECO:0007669"/>
    <property type="project" value="TreeGrafter"/>
</dbReference>
<dbReference type="OrthoDB" id="5476914at2"/>
<feature type="domain" description="AMP-binding enzyme C-terminal" evidence="3">
    <location>
        <begin position="411"/>
        <end position="483"/>
    </location>
</feature>
<protein>
    <recommendedName>
        <fullName evidence="6">Amino acid adenylation domain-containing protein</fullName>
    </recommendedName>
</protein>
<comment type="caution">
    <text evidence="4">The sequence shown here is derived from an EMBL/GenBank/DDBJ whole genome shotgun (WGS) entry which is preliminary data.</text>
</comment>
<keyword evidence="5" id="KW-1185">Reference proteome</keyword>
<name>A0A136PTU4_9ACTN</name>
<organism evidence="4 5">
    <name type="scientific">Micromonospora rosaria</name>
    <dbReference type="NCBI Taxonomy" id="47874"/>
    <lineage>
        <taxon>Bacteria</taxon>
        <taxon>Bacillati</taxon>
        <taxon>Actinomycetota</taxon>
        <taxon>Actinomycetes</taxon>
        <taxon>Micromonosporales</taxon>
        <taxon>Micromonosporaceae</taxon>
        <taxon>Micromonospora</taxon>
    </lineage>
</organism>
<dbReference type="EMBL" id="LRQV01000031">
    <property type="protein sequence ID" value="KXK61848.1"/>
    <property type="molecule type" value="Genomic_DNA"/>
</dbReference>
<evidence type="ECO:0000313" key="4">
    <source>
        <dbReference type="EMBL" id="KXK61848.1"/>
    </source>
</evidence>
<dbReference type="SUPFAM" id="SSF56801">
    <property type="entry name" value="Acetyl-CoA synthetase-like"/>
    <property type="match status" value="1"/>
</dbReference>
<dbReference type="RefSeq" id="WP_067363932.1">
    <property type="nucleotide sequence ID" value="NZ_JBIUBN010000025.1"/>
</dbReference>